<protein>
    <submittedName>
        <fullName evidence="3">NAD-dependent epimerase/dehydratase family protein</fullName>
    </submittedName>
</protein>
<feature type="domain" description="NAD-dependent epimerase/dehydratase" evidence="2">
    <location>
        <begin position="4"/>
        <end position="256"/>
    </location>
</feature>
<gene>
    <name evidence="3" type="ORF">JX360_11015</name>
</gene>
<comment type="similarity">
    <text evidence="1">Belongs to the NAD(P)-dependent epimerase/dehydratase family.</text>
</comment>
<name>A0ABT0CCJ7_THEVL</name>
<dbReference type="InterPro" id="IPR001509">
    <property type="entry name" value="Epimerase_deHydtase"/>
</dbReference>
<dbReference type="Gene3D" id="3.40.50.720">
    <property type="entry name" value="NAD(P)-binding Rossmann-like Domain"/>
    <property type="match status" value="1"/>
</dbReference>
<evidence type="ECO:0000256" key="1">
    <source>
        <dbReference type="ARBA" id="ARBA00007637"/>
    </source>
</evidence>
<keyword evidence="4" id="KW-1185">Reference proteome</keyword>
<reference evidence="3" key="1">
    <citation type="submission" date="2021-02" db="EMBL/GenBank/DDBJ databases">
        <title>The CRISPR/cas machinery reduction and long-range gene transfer in the hot spring cyanobacterium Synechococcus.</title>
        <authorList>
            <person name="Dvorak P."/>
            <person name="Jahodarova E."/>
            <person name="Hasler P."/>
            <person name="Poulickova A."/>
        </authorList>
    </citation>
    <scope>NUCLEOTIDE SEQUENCE</scope>
    <source>
        <strain evidence="3">Rupite</strain>
    </source>
</reference>
<evidence type="ECO:0000313" key="4">
    <source>
        <dbReference type="Proteomes" id="UP000830835"/>
    </source>
</evidence>
<accession>A0ABT0CCJ7</accession>
<sequence length="342" mass="38394">MAKILVTGGAGMIGSNLVKRLVAEGHDVFVVDNLWRGKLDYLKNEVGNFVIPLEERFFLLDLAIAGIIDNLVSQVEYVIHLADIVAGIDYVFAHQGEIFRKNIVINSNVIHSVRKNRSSIKGFIYTGTACSFPLSLQQDIDSRPLREEDLYPAQPESAYGWSKLIGNYETELLEKETQIPCAILMLHNVYGTPCDIGPRRQVIPSLITKAIRFPKEPFIVWGSGSQGRAFVHVDDVVDAIVLTLEKGLGRGTIQIGPSSCTTIQALAEMIVSISGKDIKIIYDTTQPEGDKSRRADYCKARDILGWDPKIPLRQGLEEQYRWIEEHIKRRQWMIPLMCKLAS</sequence>
<dbReference type="Pfam" id="PF01370">
    <property type="entry name" value="Epimerase"/>
    <property type="match status" value="1"/>
</dbReference>
<dbReference type="PANTHER" id="PTHR43000">
    <property type="entry name" value="DTDP-D-GLUCOSE 4,6-DEHYDRATASE-RELATED"/>
    <property type="match status" value="1"/>
</dbReference>
<dbReference type="SUPFAM" id="SSF51735">
    <property type="entry name" value="NAD(P)-binding Rossmann-fold domains"/>
    <property type="match status" value="1"/>
</dbReference>
<dbReference type="Proteomes" id="UP000830835">
    <property type="component" value="Unassembled WGS sequence"/>
</dbReference>
<evidence type="ECO:0000259" key="2">
    <source>
        <dbReference type="Pfam" id="PF01370"/>
    </source>
</evidence>
<dbReference type="RefSeq" id="WP_244350769.1">
    <property type="nucleotide sequence ID" value="NZ_JAFIRA010000028.1"/>
</dbReference>
<dbReference type="EMBL" id="JAFIRA010000028">
    <property type="protein sequence ID" value="MCJ2543432.1"/>
    <property type="molecule type" value="Genomic_DNA"/>
</dbReference>
<proteinExistence type="inferred from homology"/>
<evidence type="ECO:0000313" key="3">
    <source>
        <dbReference type="EMBL" id="MCJ2543432.1"/>
    </source>
</evidence>
<dbReference type="Gene3D" id="3.90.25.10">
    <property type="entry name" value="UDP-galactose 4-epimerase, domain 1"/>
    <property type="match status" value="1"/>
</dbReference>
<dbReference type="InterPro" id="IPR036291">
    <property type="entry name" value="NAD(P)-bd_dom_sf"/>
</dbReference>
<organism evidence="3 4">
    <name type="scientific">Thermostichus vulcanus str. 'Rupite'</name>
    <dbReference type="NCBI Taxonomy" id="2813851"/>
    <lineage>
        <taxon>Bacteria</taxon>
        <taxon>Bacillati</taxon>
        <taxon>Cyanobacteriota</taxon>
        <taxon>Cyanophyceae</taxon>
        <taxon>Thermostichales</taxon>
        <taxon>Thermostichaceae</taxon>
        <taxon>Thermostichus</taxon>
    </lineage>
</organism>
<comment type="caution">
    <text evidence="3">The sequence shown here is derived from an EMBL/GenBank/DDBJ whole genome shotgun (WGS) entry which is preliminary data.</text>
</comment>